<sequence length="732" mass="81813">MWRDYSIGFIKRNRASSLSVIVAAFISALFLSWLCGLFYNFWNYEIERIVSEEGDWQGRICGTFDESVVSDIKNFANVDAVTINPKLSDENNLVVDIRFQNIRTVYRDMPIIAEQLGVSDRDLSYHELLLSRYFVHDPQDTAPPLLPAFCAAVLMIVCVSLILIIHNSFSVSMDARVHQFGIFSSIGATPGQIRACLLQEAAILCIPPILLGTGIGAALCFGTIQLVNQLAKEIVGRHEAVFTYHPLVLGITILAAVLTVFISAWLPARKLSKLTPIEAIRNSGELHLKKKKNVRFLSLVFGAEGELAGSALKAQKKALRTSAISLTLSFMGFTLMLCFFTLSEISTNHTYFERYQNAWDVMATIEDTDLEDFTKTDDVQSIGKADSVIYQKAEALCPVLETNFSDRLNELGGVEAVAGDSVRIVDGSYLVDAPILIMDDKSFEAYCRRIGVNSKSTGSIVLNRIWDSVNSNFRYKKYVPFLSEEQDSIVLQNTEQTEETVELPILAYTQEPPVLREEYDNYTLVQFLSLSTWKQIENTIGHTEADTYIRVLAEGDRELSALKAIETEISDMIGDNFTFEMENRVQERRDNEEMVNGYKIMIGALCVLLAVIGIANVFSNTLGFIRQRNREFARYMSIGMTPKGVRKMFFIEALVIAGRPLLITLPLTVLSVGFMITASCLNPMEFLTKAPILPAAVFILGIFVFVALAYCMGGRKIMKCNLAEALRMDDIV</sequence>
<reference evidence="9 10" key="2">
    <citation type="submission" date="2009-02" db="EMBL/GenBank/DDBJ databases">
        <title>Draft genome sequence of Blautia hydrogenotrophica DSM 10507 (Ruminococcus hydrogenotrophicus DSM 10507).</title>
        <authorList>
            <person name="Sudarsanam P."/>
            <person name="Ley R."/>
            <person name="Guruge J."/>
            <person name="Turnbaugh P.J."/>
            <person name="Mahowald M."/>
            <person name="Liep D."/>
            <person name="Gordon J."/>
        </authorList>
    </citation>
    <scope>NUCLEOTIDE SEQUENCE [LARGE SCALE GENOMIC DNA]</scope>
    <source>
        <strain evidence="10">DSM 10507 / JCM 14656 / S5a33</strain>
    </source>
</reference>
<dbReference type="HOGENOM" id="CLU_010964_0_0_9"/>
<feature type="transmembrane region" description="Helical" evidence="7">
    <location>
        <begin position="649"/>
        <end position="672"/>
    </location>
</feature>
<feature type="transmembrane region" description="Helical" evidence="7">
    <location>
        <begin position="323"/>
        <end position="342"/>
    </location>
</feature>
<dbReference type="PANTHER" id="PTHR30572">
    <property type="entry name" value="MEMBRANE COMPONENT OF TRANSPORTER-RELATED"/>
    <property type="match status" value="1"/>
</dbReference>
<organism evidence="9 10">
    <name type="scientific">Blautia hydrogenotrophica (strain DSM 10507 / JCM 14656 / S5a33)</name>
    <name type="common">Ruminococcus hydrogenotrophicus</name>
    <dbReference type="NCBI Taxonomy" id="476272"/>
    <lineage>
        <taxon>Bacteria</taxon>
        <taxon>Bacillati</taxon>
        <taxon>Bacillota</taxon>
        <taxon>Clostridia</taxon>
        <taxon>Lachnospirales</taxon>
        <taxon>Lachnospiraceae</taxon>
        <taxon>Blautia</taxon>
    </lineage>
</organism>
<evidence type="ECO:0000256" key="7">
    <source>
        <dbReference type="SAM" id="Phobius"/>
    </source>
</evidence>
<feature type="transmembrane region" description="Helical" evidence="7">
    <location>
        <begin position="145"/>
        <end position="166"/>
    </location>
</feature>
<dbReference type="PATRIC" id="fig|476272.21.peg.2744"/>
<dbReference type="eggNOG" id="COG0577">
    <property type="taxonomic scope" value="Bacteria"/>
</dbReference>
<name>C0CKM5_BLAHS</name>
<keyword evidence="4 7" id="KW-1133">Transmembrane helix</keyword>
<dbReference type="EMBL" id="ACBZ01000069">
    <property type="protein sequence ID" value="EEG49715.1"/>
    <property type="molecule type" value="Genomic_DNA"/>
</dbReference>
<evidence type="ECO:0000313" key="10">
    <source>
        <dbReference type="Proteomes" id="UP000003100"/>
    </source>
</evidence>
<evidence type="ECO:0000259" key="8">
    <source>
        <dbReference type="Pfam" id="PF02687"/>
    </source>
</evidence>
<dbReference type="InterPro" id="IPR050250">
    <property type="entry name" value="Macrolide_Exporter_MacB"/>
</dbReference>
<comment type="subcellular location">
    <subcellularLocation>
        <location evidence="1">Cell membrane</location>
        <topology evidence="1">Multi-pass membrane protein</topology>
    </subcellularLocation>
</comment>
<evidence type="ECO:0000256" key="3">
    <source>
        <dbReference type="ARBA" id="ARBA00022692"/>
    </source>
</evidence>
<feature type="transmembrane region" description="Helical" evidence="7">
    <location>
        <begin position="20"/>
        <end position="42"/>
    </location>
</feature>
<proteinExistence type="inferred from homology"/>
<reference evidence="9 10" key="1">
    <citation type="submission" date="2009-01" db="EMBL/GenBank/DDBJ databases">
        <authorList>
            <person name="Fulton L."/>
            <person name="Clifton S."/>
            <person name="Fulton B."/>
            <person name="Xu J."/>
            <person name="Minx P."/>
            <person name="Pepin K.H."/>
            <person name="Johnson M."/>
            <person name="Bhonagiri V."/>
            <person name="Nash W.E."/>
            <person name="Mardis E.R."/>
            <person name="Wilson R.K."/>
        </authorList>
    </citation>
    <scope>NUCLEOTIDE SEQUENCE [LARGE SCALE GENOMIC DNA]</scope>
    <source>
        <strain evidence="10">DSM 10507 / JCM 14656 / S5a33</strain>
    </source>
</reference>
<evidence type="ECO:0000313" key="9">
    <source>
        <dbReference type="EMBL" id="EEG49715.1"/>
    </source>
</evidence>
<dbReference type="GeneID" id="86820618"/>
<feature type="domain" description="ABC3 transporter permease C-terminal" evidence="8">
    <location>
        <begin position="153"/>
        <end position="276"/>
    </location>
</feature>
<dbReference type="InterPro" id="IPR003838">
    <property type="entry name" value="ABC3_permease_C"/>
</dbReference>
<evidence type="ECO:0000256" key="5">
    <source>
        <dbReference type="ARBA" id="ARBA00023136"/>
    </source>
</evidence>
<dbReference type="Proteomes" id="UP000003100">
    <property type="component" value="Unassembled WGS sequence"/>
</dbReference>
<gene>
    <name evidence="9" type="ORF">RUMHYD_01395</name>
</gene>
<evidence type="ECO:0000256" key="2">
    <source>
        <dbReference type="ARBA" id="ARBA00022475"/>
    </source>
</evidence>
<dbReference type="RefSeq" id="WP_005947475.1">
    <property type="nucleotide sequence ID" value="NZ_CP136423.1"/>
</dbReference>
<keyword evidence="10" id="KW-1185">Reference proteome</keyword>
<evidence type="ECO:0000256" key="6">
    <source>
        <dbReference type="ARBA" id="ARBA00038076"/>
    </source>
</evidence>
<evidence type="ECO:0000256" key="1">
    <source>
        <dbReference type="ARBA" id="ARBA00004651"/>
    </source>
</evidence>
<dbReference type="Pfam" id="PF02687">
    <property type="entry name" value="FtsX"/>
    <property type="match status" value="2"/>
</dbReference>
<protein>
    <recommendedName>
        <fullName evidence="8">ABC3 transporter permease C-terminal domain-containing protein</fullName>
    </recommendedName>
</protein>
<feature type="transmembrane region" description="Helical" evidence="7">
    <location>
        <begin position="201"/>
        <end position="224"/>
    </location>
</feature>
<dbReference type="GO" id="GO:0005886">
    <property type="term" value="C:plasma membrane"/>
    <property type="evidence" value="ECO:0007669"/>
    <property type="project" value="UniProtKB-SubCell"/>
</dbReference>
<feature type="transmembrane region" description="Helical" evidence="7">
    <location>
        <begin position="692"/>
        <end position="712"/>
    </location>
</feature>
<keyword evidence="2" id="KW-1003">Cell membrane</keyword>
<comment type="similarity">
    <text evidence="6">Belongs to the ABC-4 integral membrane protein family.</text>
</comment>
<dbReference type="PANTHER" id="PTHR30572:SF4">
    <property type="entry name" value="ABC TRANSPORTER PERMEASE YTRF"/>
    <property type="match status" value="1"/>
</dbReference>
<feature type="domain" description="ABC3 transporter permease C-terminal" evidence="8">
    <location>
        <begin position="606"/>
        <end position="709"/>
    </location>
</feature>
<evidence type="ECO:0000256" key="4">
    <source>
        <dbReference type="ARBA" id="ARBA00022989"/>
    </source>
</evidence>
<dbReference type="GO" id="GO:0022857">
    <property type="term" value="F:transmembrane transporter activity"/>
    <property type="evidence" value="ECO:0007669"/>
    <property type="project" value="TreeGrafter"/>
</dbReference>
<comment type="caution">
    <text evidence="9">The sequence shown here is derived from an EMBL/GenBank/DDBJ whole genome shotgun (WGS) entry which is preliminary data.</text>
</comment>
<keyword evidence="5 7" id="KW-0472">Membrane</keyword>
<dbReference type="AlphaFoldDB" id="C0CKM5"/>
<keyword evidence="3 7" id="KW-0812">Transmembrane</keyword>
<accession>C0CKM5</accession>
<feature type="transmembrane region" description="Helical" evidence="7">
    <location>
        <begin position="244"/>
        <end position="266"/>
    </location>
</feature>
<feature type="transmembrane region" description="Helical" evidence="7">
    <location>
        <begin position="600"/>
        <end position="625"/>
    </location>
</feature>